<evidence type="ECO:0000256" key="1">
    <source>
        <dbReference type="SAM" id="MobiDB-lite"/>
    </source>
</evidence>
<gene>
    <name evidence="2" type="ORF">E4U09_004152</name>
</gene>
<evidence type="ECO:0008006" key="4">
    <source>
        <dbReference type="Google" id="ProtNLM"/>
    </source>
</evidence>
<organism evidence="2 3">
    <name type="scientific">Claviceps aff. purpurea</name>
    <dbReference type="NCBI Taxonomy" id="1967640"/>
    <lineage>
        <taxon>Eukaryota</taxon>
        <taxon>Fungi</taxon>
        <taxon>Dikarya</taxon>
        <taxon>Ascomycota</taxon>
        <taxon>Pezizomycotina</taxon>
        <taxon>Sordariomycetes</taxon>
        <taxon>Hypocreomycetidae</taxon>
        <taxon>Hypocreales</taxon>
        <taxon>Clavicipitaceae</taxon>
        <taxon>Claviceps</taxon>
    </lineage>
</organism>
<feature type="region of interest" description="Disordered" evidence="1">
    <location>
        <begin position="1"/>
        <end position="61"/>
    </location>
</feature>
<dbReference type="Proteomes" id="UP000707071">
    <property type="component" value="Unassembled WGS sequence"/>
</dbReference>
<protein>
    <recommendedName>
        <fullName evidence="4">BED-type domain-containing protein</fullName>
    </recommendedName>
</protein>
<dbReference type="EMBL" id="SRRH01000330">
    <property type="protein sequence ID" value="KAG6291002.1"/>
    <property type="molecule type" value="Genomic_DNA"/>
</dbReference>
<keyword evidence="3" id="KW-1185">Reference proteome</keyword>
<comment type="caution">
    <text evidence="2">The sequence shown here is derived from an EMBL/GenBank/DDBJ whole genome shotgun (WGS) entry which is preliminary data.</text>
</comment>
<evidence type="ECO:0000313" key="3">
    <source>
        <dbReference type="Proteomes" id="UP000707071"/>
    </source>
</evidence>
<evidence type="ECO:0000313" key="2">
    <source>
        <dbReference type="EMBL" id="KAG6291002.1"/>
    </source>
</evidence>
<feature type="compositionally biased region" description="Low complexity" evidence="1">
    <location>
        <begin position="12"/>
        <end position="47"/>
    </location>
</feature>
<reference evidence="2 3" key="1">
    <citation type="journal article" date="2020" name="bioRxiv">
        <title>Whole genome comparisons of ergot fungi reveals the divergence and evolution of species within the genus Claviceps are the result of varying mechanisms driving genome evolution and host range expansion.</title>
        <authorList>
            <person name="Wyka S.A."/>
            <person name="Mondo S.J."/>
            <person name="Liu M."/>
            <person name="Dettman J."/>
            <person name="Nalam V."/>
            <person name="Broders K.D."/>
        </authorList>
    </citation>
    <scope>NUCLEOTIDE SEQUENCE [LARGE SCALE GENOMIC DNA]</scope>
    <source>
        <strain evidence="2 3">Clav52</strain>
    </source>
</reference>
<dbReference type="AlphaFoldDB" id="A0A9P7U1K1"/>
<accession>A0A9P7U1K1</accession>
<sequence length="250" mass="28167">MERFLYQSAEASSSQSSTQSSTQSSSQPLTHQTTLSLGLSSSLELSSSPPPPTAMEKGKGKAKLTGDVYDVHLAPPSIHRSAGKDILSNDSSTFTYQGKMYIRDKVINPMDYANRSSIAWVYGEGVREGHPRSTLLWYCYYCERDNRGQGLPKADGGFKTRHLMDIHGYDKDTKTFISKVNNRNPAGVSTPLLCRTDLFRKNLINFFIRSHSSFFMIENESFRQLIECSGMDNRDLLLCMKTLKRVTFMD</sequence>
<proteinExistence type="predicted"/>
<name>A0A9P7U1K1_9HYPO</name>